<proteinExistence type="inferred from homology"/>
<dbReference type="PANTHER" id="PTHR30151">
    <property type="entry name" value="ALKANE SULFONATE ABC TRANSPORTER-RELATED, MEMBRANE SUBUNIT"/>
    <property type="match status" value="1"/>
</dbReference>
<feature type="transmembrane region" description="Helical" evidence="7">
    <location>
        <begin position="126"/>
        <end position="145"/>
    </location>
</feature>
<feature type="transmembrane region" description="Helical" evidence="7">
    <location>
        <begin position="219"/>
        <end position="242"/>
    </location>
</feature>
<reference evidence="9 10" key="1">
    <citation type="submission" date="2017-06" db="EMBL/GenBank/DDBJ databases">
        <title>Ensifer strains isolated from leguminous trees and herbs display diverse denitrification phenotypes with some acting as strong N2O sinks.</title>
        <authorList>
            <person name="Woliy K."/>
            <person name="Mania D."/>
            <person name="Bakken L.R."/>
            <person name="Frostegard A."/>
        </authorList>
    </citation>
    <scope>NUCLEOTIDE SEQUENCE [LARGE SCALE GENOMIC DNA]</scope>
    <source>
        <strain evidence="9 10">AC50a</strain>
    </source>
</reference>
<dbReference type="Proteomes" id="UP000231987">
    <property type="component" value="Unassembled WGS sequence"/>
</dbReference>
<evidence type="ECO:0000313" key="10">
    <source>
        <dbReference type="Proteomes" id="UP000231987"/>
    </source>
</evidence>
<dbReference type="CDD" id="cd06261">
    <property type="entry name" value="TM_PBP2"/>
    <property type="match status" value="1"/>
</dbReference>
<keyword evidence="4 7" id="KW-0812">Transmembrane</keyword>
<dbReference type="InterPro" id="IPR000515">
    <property type="entry name" value="MetI-like"/>
</dbReference>
<evidence type="ECO:0000256" key="4">
    <source>
        <dbReference type="ARBA" id="ARBA00022692"/>
    </source>
</evidence>
<evidence type="ECO:0000256" key="7">
    <source>
        <dbReference type="RuleBase" id="RU363032"/>
    </source>
</evidence>
<dbReference type="EMBL" id="NJGD01000026">
    <property type="protein sequence ID" value="PJR09928.1"/>
    <property type="molecule type" value="Genomic_DNA"/>
</dbReference>
<evidence type="ECO:0000256" key="3">
    <source>
        <dbReference type="ARBA" id="ARBA00022475"/>
    </source>
</evidence>
<keyword evidence="5 7" id="KW-1133">Transmembrane helix</keyword>
<dbReference type="PROSITE" id="PS50928">
    <property type="entry name" value="ABC_TM1"/>
    <property type="match status" value="1"/>
</dbReference>
<feature type="transmembrane region" description="Helical" evidence="7">
    <location>
        <begin position="64"/>
        <end position="86"/>
    </location>
</feature>
<keyword evidence="6 7" id="KW-0472">Membrane</keyword>
<evidence type="ECO:0000256" key="5">
    <source>
        <dbReference type="ARBA" id="ARBA00022989"/>
    </source>
</evidence>
<name>A0A2J0YU58_RHIML</name>
<organism evidence="9 10">
    <name type="scientific">Rhizobium meliloti</name>
    <name type="common">Ensifer meliloti</name>
    <name type="synonym">Sinorhizobium meliloti</name>
    <dbReference type="NCBI Taxonomy" id="382"/>
    <lineage>
        <taxon>Bacteria</taxon>
        <taxon>Pseudomonadati</taxon>
        <taxon>Pseudomonadota</taxon>
        <taxon>Alphaproteobacteria</taxon>
        <taxon>Hyphomicrobiales</taxon>
        <taxon>Rhizobiaceae</taxon>
        <taxon>Sinorhizobium/Ensifer group</taxon>
        <taxon>Sinorhizobium</taxon>
    </lineage>
</organism>
<dbReference type="GO" id="GO:0005886">
    <property type="term" value="C:plasma membrane"/>
    <property type="evidence" value="ECO:0007669"/>
    <property type="project" value="UniProtKB-SubCell"/>
</dbReference>
<evidence type="ECO:0000313" key="9">
    <source>
        <dbReference type="EMBL" id="PJR09928.1"/>
    </source>
</evidence>
<comment type="subcellular location">
    <subcellularLocation>
        <location evidence="1 7">Cell membrane</location>
        <topology evidence="1 7">Multi-pass membrane protein</topology>
    </subcellularLocation>
</comment>
<feature type="transmembrane region" description="Helical" evidence="7">
    <location>
        <begin position="185"/>
        <end position="207"/>
    </location>
</feature>
<accession>A0A2J0YU58</accession>
<dbReference type="Pfam" id="PF00528">
    <property type="entry name" value="BPD_transp_1"/>
    <property type="match status" value="1"/>
</dbReference>
<dbReference type="GO" id="GO:0055085">
    <property type="term" value="P:transmembrane transport"/>
    <property type="evidence" value="ECO:0007669"/>
    <property type="project" value="InterPro"/>
</dbReference>
<keyword evidence="2 7" id="KW-0813">Transport</keyword>
<dbReference type="SUPFAM" id="SSF161098">
    <property type="entry name" value="MetI-like"/>
    <property type="match status" value="1"/>
</dbReference>
<keyword evidence="3" id="KW-1003">Cell membrane</keyword>
<evidence type="ECO:0000256" key="6">
    <source>
        <dbReference type="ARBA" id="ARBA00023136"/>
    </source>
</evidence>
<comment type="similarity">
    <text evidence="7">Belongs to the binding-protein-dependent transport system permease family.</text>
</comment>
<dbReference type="InterPro" id="IPR035906">
    <property type="entry name" value="MetI-like_sf"/>
</dbReference>
<comment type="caution">
    <text evidence="9">The sequence shown here is derived from an EMBL/GenBank/DDBJ whole genome shotgun (WGS) entry which is preliminary data.</text>
</comment>
<evidence type="ECO:0000256" key="1">
    <source>
        <dbReference type="ARBA" id="ARBA00004651"/>
    </source>
</evidence>
<dbReference type="Gene3D" id="1.10.3720.10">
    <property type="entry name" value="MetI-like"/>
    <property type="match status" value="1"/>
</dbReference>
<protein>
    <submittedName>
        <fullName evidence="9">ABC transporter permease</fullName>
    </submittedName>
</protein>
<sequence length="261" mass="27954">MSDALKKPWILTILIFTVLLLAWEGYVAGGYVSPLILPRPVDIAVELIRMLQEPSTYYDLGVTLYEAVAGFLFATLIGIILGVVLAKLPRLERALQPIIIAIQVVPKIVLVPLFILWFGFGMTSKILIAAVLAFLPILSNTLLGVKSIEAGHRDVLKSLGATSWQRLIVLELPSAMPAVLTGMEVGIIFSMIGAVIGEFLAGTAGLGHLAIAKMNAFEAAGLFATIILLSIVSGLLYSVIVFMRSSFTGWHATAASLNTAH</sequence>
<gene>
    <name evidence="9" type="ORF">CEJ86_30415</name>
</gene>
<dbReference type="AlphaFoldDB" id="A0A2J0YU58"/>
<dbReference type="RefSeq" id="WP_100674737.1">
    <property type="nucleotide sequence ID" value="NZ_NJGD01000026.1"/>
</dbReference>
<feature type="domain" description="ABC transmembrane type-1" evidence="8">
    <location>
        <begin position="60"/>
        <end position="241"/>
    </location>
</feature>
<feature type="transmembrane region" description="Helical" evidence="7">
    <location>
        <begin position="98"/>
        <end position="120"/>
    </location>
</feature>
<dbReference type="PANTHER" id="PTHR30151:SF20">
    <property type="entry name" value="ABC TRANSPORTER PERMEASE PROTEIN HI_0355-RELATED"/>
    <property type="match status" value="1"/>
</dbReference>
<evidence type="ECO:0000259" key="8">
    <source>
        <dbReference type="PROSITE" id="PS50928"/>
    </source>
</evidence>
<evidence type="ECO:0000256" key="2">
    <source>
        <dbReference type="ARBA" id="ARBA00022448"/>
    </source>
</evidence>